<keyword evidence="2" id="KW-0134">Cell wall</keyword>
<keyword evidence="11" id="KW-1185">Reference proteome</keyword>
<keyword evidence="5" id="KW-0677">Repeat</keyword>
<dbReference type="EMBL" id="JAPDFR010000003">
    <property type="protein sequence ID" value="KAK0388848.1"/>
    <property type="molecule type" value="Genomic_DNA"/>
</dbReference>
<evidence type="ECO:0000256" key="2">
    <source>
        <dbReference type="ARBA" id="ARBA00022512"/>
    </source>
</evidence>
<feature type="signal peptide" evidence="8">
    <location>
        <begin position="1"/>
        <end position="16"/>
    </location>
</feature>
<evidence type="ECO:0000313" key="10">
    <source>
        <dbReference type="EMBL" id="KAK0388848.1"/>
    </source>
</evidence>
<keyword evidence="3" id="KW-0964">Secreted</keyword>
<keyword evidence="4 8" id="KW-0732">Signal</keyword>
<accession>A0AA39L9B6</accession>
<evidence type="ECO:0000313" key="11">
    <source>
        <dbReference type="Proteomes" id="UP001175261"/>
    </source>
</evidence>
<evidence type="ECO:0000256" key="5">
    <source>
        <dbReference type="ARBA" id="ARBA00022737"/>
    </source>
</evidence>
<evidence type="ECO:0000256" key="3">
    <source>
        <dbReference type="ARBA" id="ARBA00022525"/>
    </source>
</evidence>
<feature type="region of interest" description="Disordered" evidence="7">
    <location>
        <begin position="228"/>
        <end position="247"/>
    </location>
</feature>
<dbReference type="PANTHER" id="PTHR47254">
    <property type="entry name" value="CELL WALL MANNOPROTEIN CIS3-RELATED"/>
    <property type="match status" value="1"/>
</dbReference>
<evidence type="ECO:0000256" key="6">
    <source>
        <dbReference type="ARBA" id="ARBA00038219"/>
    </source>
</evidence>
<evidence type="ECO:0000256" key="1">
    <source>
        <dbReference type="ARBA" id="ARBA00004191"/>
    </source>
</evidence>
<feature type="chain" id="PRO_5041283879" description="Cell wall mannoprotein PIR1-like C-terminal domain-containing protein" evidence="8">
    <location>
        <begin position="17"/>
        <end position="320"/>
    </location>
</feature>
<dbReference type="InterPro" id="IPR000420">
    <property type="entry name" value="Yeast_PIR_rpt"/>
</dbReference>
<name>A0AA39L9B6_SARSR</name>
<sequence>MKYSLATLGLASVAYAQGVTQNIKPDASAPNGCQASYSGKFEISVRSFAASKRDLEKRECSAEGALVMTLDGGVLLDSKDRTGYIAENYQFQFDKPAQAGAIYTAGFSACGNSSLALGGSAVWYQCLSGNFYNLYDRHWAKQCEPVLLQIVPCGGGSAAGGGGGAARVYTTTVVDQIGDGQPQVKPTVVTQIGDGQIQNPGGIVTQIGDGQIQVPSSVPPVTQIGDGQIQAPTGKPAPAPPKVTQIGDGQIQAPTAKAPAAPVVTQIGDGQIQAPTGVVAPPSPPAVTTPPTVPQAAASKPFPGTVGAFALAVVGFMLYL</sequence>
<evidence type="ECO:0000256" key="7">
    <source>
        <dbReference type="SAM" id="MobiDB-lite"/>
    </source>
</evidence>
<feature type="compositionally biased region" description="Pro residues" evidence="7">
    <location>
        <begin position="281"/>
        <end position="293"/>
    </location>
</feature>
<evidence type="ECO:0000259" key="9">
    <source>
        <dbReference type="Pfam" id="PF22799"/>
    </source>
</evidence>
<dbReference type="Pfam" id="PF22799">
    <property type="entry name" value="PIR1-like_C"/>
    <property type="match status" value="1"/>
</dbReference>
<feature type="region of interest" description="Disordered" evidence="7">
    <location>
        <begin position="274"/>
        <end position="297"/>
    </location>
</feature>
<protein>
    <recommendedName>
        <fullName evidence="9">Cell wall mannoprotein PIR1-like C-terminal domain-containing protein</fullName>
    </recommendedName>
</protein>
<dbReference type="InterPro" id="IPR051153">
    <property type="entry name" value="Yeast_CWMannoprotein_PIR"/>
</dbReference>
<dbReference type="GO" id="GO:0009277">
    <property type="term" value="C:fungal-type cell wall"/>
    <property type="evidence" value="ECO:0007669"/>
    <property type="project" value="TreeGrafter"/>
</dbReference>
<gene>
    <name evidence="10" type="ORF">NLU13_5091</name>
</gene>
<reference evidence="10" key="1">
    <citation type="submission" date="2022-10" db="EMBL/GenBank/DDBJ databases">
        <title>Determination and structural analysis of whole genome sequence of Sarocladium strictum F4-1.</title>
        <authorList>
            <person name="Hu L."/>
            <person name="Jiang Y."/>
        </authorList>
    </citation>
    <scope>NUCLEOTIDE SEQUENCE</scope>
    <source>
        <strain evidence="10">F4-1</strain>
    </source>
</reference>
<feature type="domain" description="Cell wall mannoprotein PIR1-like C-terminal" evidence="9">
    <location>
        <begin position="73"/>
        <end position="146"/>
    </location>
</feature>
<proteinExistence type="inferred from homology"/>
<comment type="caution">
    <text evidence="10">The sequence shown here is derived from an EMBL/GenBank/DDBJ whole genome shotgun (WGS) entry which is preliminary data.</text>
</comment>
<dbReference type="Pfam" id="PF00399">
    <property type="entry name" value="PIR"/>
    <property type="match status" value="4"/>
</dbReference>
<dbReference type="GO" id="GO:0031505">
    <property type="term" value="P:fungal-type cell wall organization"/>
    <property type="evidence" value="ECO:0007669"/>
    <property type="project" value="UniProtKB-ARBA"/>
</dbReference>
<evidence type="ECO:0000256" key="8">
    <source>
        <dbReference type="SAM" id="SignalP"/>
    </source>
</evidence>
<evidence type="ECO:0000256" key="4">
    <source>
        <dbReference type="ARBA" id="ARBA00022729"/>
    </source>
</evidence>
<dbReference type="AlphaFoldDB" id="A0AA39L9B6"/>
<dbReference type="Proteomes" id="UP001175261">
    <property type="component" value="Unassembled WGS sequence"/>
</dbReference>
<organism evidence="10 11">
    <name type="scientific">Sarocladium strictum</name>
    <name type="common">Black bundle disease fungus</name>
    <name type="synonym">Acremonium strictum</name>
    <dbReference type="NCBI Taxonomy" id="5046"/>
    <lineage>
        <taxon>Eukaryota</taxon>
        <taxon>Fungi</taxon>
        <taxon>Dikarya</taxon>
        <taxon>Ascomycota</taxon>
        <taxon>Pezizomycotina</taxon>
        <taxon>Sordariomycetes</taxon>
        <taxon>Hypocreomycetidae</taxon>
        <taxon>Hypocreales</taxon>
        <taxon>Sarocladiaceae</taxon>
        <taxon>Sarocladium</taxon>
    </lineage>
</organism>
<dbReference type="InterPro" id="IPR054508">
    <property type="entry name" value="PIR1-like_C"/>
</dbReference>
<dbReference type="PANTHER" id="PTHR47254:SF1">
    <property type="entry name" value="CELL WALL MANNOPROTEIN CIS3-RELATED"/>
    <property type="match status" value="1"/>
</dbReference>
<comment type="subcellular location">
    <subcellularLocation>
        <location evidence="1">Secreted</location>
        <location evidence="1">Cell wall</location>
    </subcellularLocation>
</comment>
<dbReference type="PROSITE" id="PS50256">
    <property type="entry name" value="PIR_REPEAT_2"/>
    <property type="match status" value="4"/>
</dbReference>
<comment type="similarity">
    <text evidence="6">Belongs to the PIR protein family.</text>
</comment>
<dbReference type="GO" id="GO:0005199">
    <property type="term" value="F:structural constituent of cell wall"/>
    <property type="evidence" value="ECO:0007669"/>
    <property type="project" value="InterPro"/>
</dbReference>